<keyword evidence="3" id="KW-1185">Reference proteome</keyword>
<dbReference type="AlphaFoldDB" id="A0A6N6RDP3"/>
<protein>
    <submittedName>
        <fullName evidence="2">Beta-lactamase family protein</fullName>
    </submittedName>
</protein>
<name>A0A6N6RDP3_9FLAO</name>
<evidence type="ECO:0000313" key="3">
    <source>
        <dbReference type="Proteomes" id="UP000468650"/>
    </source>
</evidence>
<gene>
    <name evidence="2" type="ORF">F8C67_12285</name>
</gene>
<feature type="domain" description="Beta-lactamase-related" evidence="1">
    <location>
        <begin position="32"/>
        <end position="335"/>
    </location>
</feature>
<dbReference type="InterPro" id="IPR050491">
    <property type="entry name" value="AmpC-like"/>
</dbReference>
<dbReference type="EMBL" id="WBVO01000011">
    <property type="protein sequence ID" value="KAB2807350.1"/>
    <property type="molecule type" value="Genomic_DNA"/>
</dbReference>
<accession>A0A6N6RDP3</accession>
<dbReference type="PANTHER" id="PTHR46825:SF9">
    <property type="entry name" value="BETA-LACTAMASE-RELATED DOMAIN-CONTAINING PROTEIN"/>
    <property type="match status" value="1"/>
</dbReference>
<dbReference type="RefSeq" id="WP_151668157.1">
    <property type="nucleotide sequence ID" value="NZ_WBVO01000011.1"/>
</dbReference>
<reference evidence="2 3" key="1">
    <citation type="submission" date="2019-09" db="EMBL/GenBank/DDBJ databases">
        <title>Genomes of family Cryomorphaceae.</title>
        <authorList>
            <person name="Bowman J.P."/>
        </authorList>
    </citation>
    <scope>NUCLEOTIDE SEQUENCE [LARGE SCALE GENOMIC DNA]</scope>
    <source>
        <strain evidence="2 3">LMG 25704</strain>
    </source>
</reference>
<dbReference type="Gene3D" id="3.40.710.10">
    <property type="entry name" value="DD-peptidase/beta-lactamase superfamily"/>
    <property type="match status" value="1"/>
</dbReference>
<dbReference type="InterPro" id="IPR011047">
    <property type="entry name" value="Quinoprotein_ADH-like_sf"/>
</dbReference>
<comment type="caution">
    <text evidence="2">The sequence shown here is derived from an EMBL/GenBank/DDBJ whole genome shotgun (WGS) entry which is preliminary data.</text>
</comment>
<dbReference type="SUPFAM" id="SSF56601">
    <property type="entry name" value="beta-lactamase/transpeptidase-like"/>
    <property type="match status" value="1"/>
</dbReference>
<dbReference type="InterPro" id="IPR001466">
    <property type="entry name" value="Beta-lactam-related"/>
</dbReference>
<evidence type="ECO:0000259" key="1">
    <source>
        <dbReference type="Pfam" id="PF00144"/>
    </source>
</evidence>
<sequence length="701" mass="79445">MKHILATLGFCLSLLSSGQDYRATIDSIMQAEVAEDDPALFVGVVHDGEIVYERIRGFADLQHNVPAHETSRTNIASNAKQYTALMVLDLAQKGQLSLENDIRKYLPELYPNVADTIRIRHLLNHTSGVRDYCDMMGIQQNPWWRREGLDNRDVLEFHRKQSNLAFEPGSRYSYSNSGYVLLALIIEEVTGEEFHAYATQFFEDLGMTNTAFPKSYMRIIPNLALPYSNWGGADWLQYPMMTSTAGEGFLFTTLHDQLIYEQMIQKSYASNNELLIQSQQTIPNSEVNSYGYGLFLTDRFNRKCIHHAGSTGSYGAQFYRFPEENLSVVVLSNNGSVWTEGVANQVAELYLKDVELEINYADGMDTLSTEPLTSSFFAQYYSPSGRLMRIVEEEGRILWKNGNSNGIELNREDENLFHPYYDVNMKIGFAENGAVLFETDGTTTFYRKLSEQEARPTEYSRLVGIYESASLDVEFELLQEDGQLKLKMPKWDEAREVSVFNQHDLMIADYRMKIERDAFNRVVALTVSKGRALNNRFNKRTNLQFHPTAITDRGSISVTTIGAVDGSASNILLTENYPNGNEIWSKQYGGTSYDKAHSVFALEDGYLIVGSTSSYGVGNYDFFVIRTDKNGKLVWQNTYGREMNDYAYTAEITPSGYVIKGTTQDCNDDVFDCTTYVWEVNIDLDGNKLSSSRADAIETNL</sequence>
<dbReference type="PANTHER" id="PTHR46825">
    <property type="entry name" value="D-ALANYL-D-ALANINE-CARBOXYPEPTIDASE/ENDOPEPTIDASE AMPH"/>
    <property type="match status" value="1"/>
</dbReference>
<proteinExistence type="predicted"/>
<dbReference type="Proteomes" id="UP000468650">
    <property type="component" value="Unassembled WGS sequence"/>
</dbReference>
<dbReference type="OrthoDB" id="1522765at2"/>
<dbReference type="InterPro" id="IPR012338">
    <property type="entry name" value="Beta-lactam/transpept-like"/>
</dbReference>
<dbReference type="Pfam" id="PF00144">
    <property type="entry name" value="Beta-lactamase"/>
    <property type="match status" value="1"/>
</dbReference>
<evidence type="ECO:0000313" key="2">
    <source>
        <dbReference type="EMBL" id="KAB2807350.1"/>
    </source>
</evidence>
<organism evidence="2 3">
    <name type="scientific">Phaeocystidibacter luteus</name>
    <dbReference type="NCBI Taxonomy" id="911197"/>
    <lineage>
        <taxon>Bacteria</taxon>
        <taxon>Pseudomonadati</taxon>
        <taxon>Bacteroidota</taxon>
        <taxon>Flavobacteriia</taxon>
        <taxon>Flavobacteriales</taxon>
        <taxon>Phaeocystidibacteraceae</taxon>
        <taxon>Phaeocystidibacter</taxon>
    </lineage>
</organism>
<dbReference type="SUPFAM" id="SSF50998">
    <property type="entry name" value="Quinoprotein alcohol dehydrogenase-like"/>
    <property type="match status" value="1"/>
</dbReference>